<dbReference type="PANTHER" id="PTHR13219">
    <property type="entry name" value="TRANSMEMBRANE PROTEIN 94"/>
    <property type="match status" value="1"/>
</dbReference>
<keyword evidence="2 3" id="KW-0812">Transmembrane</keyword>
<evidence type="ECO:0000256" key="1">
    <source>
        <dbReference type="SAM" id="MobiDB-lite"/>
    </source>
</evidence>
<dbReference type="InterPro" id="IPR023298">
    <property type="entry name" value="ATPase_P-typ_TM_dom_sf"/>
</dbReference>
<evidence type="ECO:0000313" key="3">
    <source>
        <dbReference type="EMBL" id="KAJ4455701.1"/>
    </source>
</evidence>
<dbReference type="Gene3D" id="1.20.1110.10">
    <property type="entry name" value="Calcium-transporting ATPase, transmembrane domain"/>
    <property type="match status" value="1"/>
</dbReference>
<proteinExistence type="predicted"/>
<reference evidence="3" key="1">
    <citation type="journal article" date="2022" name="bioRxiv">
        <title>Genomics of Preaxostyla Flagellates Illuminates Evolutionary Transitions and the Path Towards Mitochondrial Loss.</title>
        <authorList>
            <person name="Novak L.V.F."/>
            <person name="Treitli S.C."/>
            <person name="Pyrih J."/>
            <person name="Halakuc P."/>
            <person name="Pipaliya S.V."/>
            <person name="Vacek V."/>
            <person name="Brzon O."/>
            <person name="Soukal P."/>
            <person name="Eme L."/>
            <person name="Dacks J.B."/>
            <person name="Karnkowska A."/>
            <person name="Elias M."/>
            <person name="Hampl V."/>
        </authorList>
    </citation>
    <scope>NUCLEOTIDE SEQUENCE</scope>
    <source>
        <strain evidence="3">RCP-MX</strain>
    </source>
</reference>
<feature type="region of interest" description="Disordered" evidence="1">
    <location>
        <begin position="341"/>
        <end position="362"/>
    </location>
</feature>
<dbReference type="Proteomes" id="UP001141327">
    <property type="component" value="Unassembled WGS sequence"/>
</dbReference>
<feature type="region of interest" description="Disordered" evidence="1">
    <location>
        <begin position="239"/>
        <end position="262"/>
    </location>
</feature>
<gene>
    <name evidence="3" type="ORF">PAPYR_9301</name>
</gene>
<name>A0ABQ8UCV8_9EUKA</name>
<feature type="region of interest" description="Disordered" evidence="1">
    <location>
        <begin position="631"/>
        <end position="652"/>
    </location>
</feature>
<sequence length="1193" mass="130900">MKEVKEEREKEREMPSIRSISGLPVAVRSGSYLDTVLLLNCVVMRSLRRNMIPRDVEKFDMFRFGCIPSGGATPAGSGLPAKMLPFFALLSFAVHFCVGVWLLVTGYSIGIDFLLSAVLTAGLSLGQWILWRPFFSLKPHLHNLPSTATIGVLCCIVAAISVAAFLLRLFLVPTRVPLLLGVVGPWSFGEVVAVVVLQILPFTAQGITFLGALVHCWTAARLLHVCQAFTDVRRGKGDEAPLAETVEPPDSEPAEGRDHPEDEDELAVLRREQAAVHIDPRLERATLWKLMRGEANLARMCLHLPRDLAQVTLLCFTDDDHPLCEHTPVVERVALPTWRTSSTSEEIPAGAADHAAHPSTPPVAALPPPAVELELQRDPTEGLRFTDDTWRLHFESLRPFCLDAYLLGFRHSQLAADPLGGCLPCLGRVAGFAPDRIFSYVPRAELYTRFPAGFRRGQGDADGGRIASLVLEQTGIDTLQMVNMGTPGVLIDSSKEFWNGQQISFTALFMDLLCVTLCARRAEFWNGQQICPLTEAHRARLRQCWTRWVDTNLACVALAYNPIPHRHCQIFLGLAGIRMYPIRRDAVRLVDRLSQAGIRFVYFCSERESRAKDLGASLGINMDWNSTLSLRPSQQPPVSTTNNTFPSSVHTSALDPLNTDPNLAGAASVLEDPFDRPTVLPRGIAQIREQLVTRDDVPLRVPFFCDATQNSISEMLSIYRDYGETVCAVAPRLIGAEHVSFVTTPLAERHRAASGAPPRPTSMALVAPPTRKFSFSQSLNQTDIVALRQNLRCSLGPALPSLRSCCPTPDVTPCPTPPSSLYATAPSPSAASPAPSPKGAAAAPPSVLPGVGILPTCSIRLATASLDRFVHMFIEARRLRTNGLQAVRLTFEHLCTLVLLNTLAVLLGLPPALGPVHVVIQSCIYAPLLSLSMLASPLDPKDCRRIAAKRRGTLVPHDGRDPNDSDDEGLCWGNPGRCFATRATIGRLLVLVGPTVILLVAIHAWGLYVMWEPVAAPLFYTLPDPLLTSDPALLGHWALVVRTSFALRDNLVMFVVHSASALAPTSSFRDAPPCHNMPWIWMSIVWSVPSHPSPDTNTHNMPWIWMSIVCLVAQLSWSVASTLITVYLTLPGIRSAARPTFLTWPIYVVAFVWPLAILLIDGAAKWSVRRRDAKQQKRRLIDFETKLGLNSPL</sequence>
<feature type="transmembrane region" description="Helical" evidence="2">
    <location>
        <begin position="178"/>
        <end position="200"/>
    </location>
</feature>
<feature type="transmembrane region" description="Helical" evidence="2">
    <location>
        <begin position="83"/>
        <end position="104"/>
    </location>
</feature>
<keyword evidence="4" id="KW-1185">Reference proteome</keyword>
<feature type="transmembrane region" description="Helical" evidence="2">
    <location>
        <begin position="1141"/>
        <end position="1160"/>
    </location>
</feature>
<keyword evidence="2" id="KW-1133">Transmembrane helix</keyword>
<keyword evidence="2" id="KW-0472">Membrane</keyword>
<dbReference type="SUPFAM" id="SSF81665">
    <property type="entry name" value="Calcium ATPase, transmembrane domain M"/>
    <property type="match status" value="1"/>
</dbReference>
<evidence type="ECO:0000256" key="2">
    <source>
        <dbReference type="SAM" id="Phobius"/>
    </source>
</evidence>
<feature type="transmembrane region" description="Helical" evidence="2">
    <location>
        <begin position="150"/>
        <end position="171"/>
    </location>
</feature>
<protein>
    <submittedName>
        <fullName evidence="3">Transmembrane protein 94</fullName>
    </submittedName>
</protein>
<dbReference type="PANTHER" id="PTHR13219:SF6">
    <property type="entry name" value="TRANSMEMBRANE PROTEIN 94"/>
    <property type="match status" value="1"/>
</dbReference>
<feature type="transmembrane region" description="Helical" evidence="2">
    <location>
        <begin position="111"/>
        <end position="130"/>
    </location>
</feature>
<accession>A0ABQ8UCV8</accession>
<feature type="compositionally biased region" description="Polar residues" evidence="1">
    <location>
        <begin position="631"/>
        <end position="651"/>
    </location>
</feature>
<comment type="caution">
    <text evidence="3">The sequence shown here is derived from an EMBL/GenBank/DDBJ whole genome shotgun (WGS) entry which is preliminary data.</text>
</comment>
<dbReference type="InterPro" id="IPR039720">
    <property type="entry name" value="TMEM94"/>
</dbReference>
<evidence type="ECO:0000313" key="4">
    <source>
        <dbReference type="Proteomes" id="UP001141327"/>
    </source>
</evidence>
<feature type="transmembrane region" description="Helical" evidence="2">
    <location>
        <begin position="988"/>
        <end position="1011"/>
    </location>
</feature>
<feature type="transmembrane region" description="Helical" evidence="2">
    <location>
        <begin position="1103"/>
        <end position="1129"/>
    </location>
</feature>
<organism evidence="3 4">
    <name type="scientific">Paratrimastix pyriformis</name>
    <dbReference type="NCBI Taxonomy" id="342808"/>
    <lineage>
        <taxon>Eukaryota</taxon>
        <taxon>Metamonada</taxon>
        <taxon>Preaxostyla</taxon>
        <taxon>Paratrimastigidae</taxon>
        <taxon>Paratrimastix</taxon>
    </lineage>
</organism>
<dbReference type="EMBL" id="JAPMOS010000096">
    <property type="protein sequence ID" value="KAJ4455701.1"/>
    <property type="molecule type" value="Genomic_DNA"/>
</dbReference>